<name>A0A917M8C1_9BACT</name>
<comment type="subcellular location">
    <subcellularLocation>
        <location evidence="1">Cell outer membrane</location>
    </subcellularLocation>
</comment>
<comment type="caution">
    <text evidence="7">The sequence shown here is derived from an EMBL/GenBank/DDBJ whole genome shotgun (WGS) entry which is preliminary data.</text>
</comment>
<evidence type="ECO:0000313" key="8">
    <source>
        <dbReference type="Proteomes" id="UP000647241"/>
    </source>
</evidence>
<reference evidence="7" key="2">
    <citation type="submission" date="2020-09" db="EMBL/GenBank/DDBJ databases">
        <authorList>
            <person name="Sun Q."/>
            <person name="Zhou Y."/>
        </authorList>
    </citation>
    <scope>NUCLEOTIDE SEQUENCE</scope>
    <source>
        <strain evidence="7">CGMCC 1.12997</strain>
    </source>
</reference>
<evidence type="ECO:0000256" key="3">
    <source>
        <dbReference type="ARBA" id="ARBA00023237"/>
    </source>
</evidence>
<dbReference type="GO" id="GO:0009279">
    <property type="term" value="C:cell outer membrane"/>
    <property type="evidence" value="ECO:0007669"/>
    <property type="project" value="UniProtKB-SubCell"/>
</dbReference>
<feature type="compositionally biased region" description="Gly residues" evidence="4">
    <location>
        <begin position="845"/>
        <end position="881"/>
    </location>
</feature>
<organism evidence="7 8">
    <name type="scientific">Edaphobacter dinghuensis</name>
    <dbReference type="NCBI Taxonomy" id="1560005"/>
    <lineage>
        <taxon>Bacteria</taxon>
        <taxon>Pseudomonadati</taxon>
        <taxon>Acidobacteriota</taxon>
        <taxon>Terriglobia</taxon>
        <taxon>Terriglobales</taxon>
        <taxon>Acidobacteriaceae</taxon>
        <taxon>Edaphobacter</taxon>
    </lineage>
</organism>
<keyword evidence="5" id="KW-0732">Signal</keyword>
<evidence type="ECO:0000256" key="2">
    <source>
        <dbReference type="ARBA" id="ARBA00023136"/>
    </source>
</evidence>
<gene>
    <name evidence="7" type="ORF">GCM10011585_29480</name>
</gene>
<feature type="compositionally biased region" description="Polar residues" evidence="4">
    <location>
        <begin position="389"/>
        <end position="401"/>
    </location>
</feature>
<accession>A0A917M8C1</accession>
<keyword evidence="3" id="KW-0998">Cell outer membrane</keyword>
<dbReference type="Proteomes" id="UP000647241">
    <property type="component" value="Unassembled WGS sequence"/>
</dbReference>
<proteinExistence type="predicted"/>
<feature type="chain" id="PRO_5037088067" description="TonB-dependent transporter Oar-like beta-barrel domain-containing protein" evidence="5">
    <location>
        <begin position="27"/>
        <end position="954"/>
    </location>
</feature>
<evidence type="ECO:0000256" key="4">
    <source>
        <dbReference type="SAM" id="MobiDB-lite"/>
    </source>
</evidence>
<dbReference type="Pfam" id="PF25183">
    <property type="entry name" value="OMP_b-brl_4"/>
    <property type="match status" value="1"/>
</dbReference>
<dbReference type="InterPro" id="IPR036942">
    <property type="entry name" value="Beta-barrel_TonB_sf"/>
</dbReference>
<dbReference type="Gene3D" id="2.40.170.20">
    <property type="entry name" value="TonB-dependent receptor, beta-barrel domain"/>
    <property type="match status" value="1"/>
</dbReference>
<dbReference type="InterPro" id="IPR057601">
    <property type="entry name" value="Oar-like_b-barrel"/>
</dbReference>
<feature type="signal peptide" evidence="5">
    <location>
        <begin position="1"/>
        <end position="26"/>
    </location>
</feature>
<dbReference type="RefSeq" id="WP_188554936.1">
    <property type="nucleotide sequence ID" value="NZ_BMGT01000003.1"/>
</dbReference>
<dbReference type="EMBL" id="BMGT01000003">
    <property type="protein sequence ID" value="GGG83813.1"/>
    <property type="molecule type" value="Genomic_DNA"/>
</dbReference>
<keyword evidence="2" id="KW-0472">Membrane</keyword>
<dbReference type="AlphaFoldDB" id="A0A917M8C1"/>
<evidence type="ECO:0000259" key="6">
    <source>
        <dbReference type="Pfam" id="PF25183"/>
    </source>
</evidence>
<dbReference type="SUPFAM" id="SSF49452">
    <property type="entry name" value="Starch-binding domain-like"/>
    <property type="match status" value="1"/>
</dbReference>
<feature type="region of interest" description="Disordered" evidence="4">
    <location>
        <begin position="839"/>
        <end position="891"/>
    </location>
</feature>
<dbReference type="InterPro" id="IPR013784">
    <property type="entry name" value="Carb-bd-like_fold"/>
</dbReference>
<dbReference type="SUPFAM" id="SSF56935">
    <property type="entry name" value="Porins"/>
    <property type="match status" value="1"/>
</dbReference>
<protein>
    <recommendedName>
        <fullName evidence="6">TonB-dependent transporter Oar-like beta-barrel domain-containing protein</fullName>
    </recommendedName>
</protein>
<feature type="region of interest" description="Disordered" evidence="4">
    <location>
        <begin position="388"/>
        <end position="407"/>
    </location>
</feature>
<evidence type="ECO:0000256" key="5">
    <source>
        <dbReference type="SAM" id="SignalP"/>
    </source>
</evidence>
<dbReference type="Gene3D" id="2.60.40.1120">
    <property type="entry name" value="Carboxypeptidase-like, regulatory domain"/>
    <property type="match status" value="1"/>
</dbReference>
<sequence length="954" mass="102653">MLLFRIAKSAAIVLLLIGILSSVMFAQSSTGMLHGTVSDPSGAVIPNAKITVTGLDGTMSTAQSGADGNYRFSKLVPGTYTITVSAEGFNLAEPLTVKIGAEKPSLKNISLSIAVEQQQVTVSSQSVGVDTAPDNNAGAIVIKGKDLDALSDDPDQLQDELNALAGPAAGPNGGQIYIDGFTGGQLPPKSSIREIRINQNPFSAQYDKLGYGRIEILTKPGTDKLHGSFMVNGNDSAFNSLNTFVPSEPPYYSTFLMGNISGSLNSKSSWFMSAFQRNTQANSIINAELLDSSGQTYNFSQAVSNPQSRLDLSPRLDLQLTPNNTLTIRYMYDRVKNTNDGVSQFALPTQGYNTQNEEQTLQMSDTQVLGAHWINETRFQYIRDRDNQLPENTTPTVTVQGAFTGGGNNTGISRDSQDHYELQNYTTAALGNHSINFGARLRLLRDSNYSTLGFNGNYTYSSLSAYAAHQPSQYEVTAGTPSAQVKLFDSGIFFQDDWRARPNLTLSYGLRYEGQNQISDHADFGPRFSFAWAPAGTGKKAPTTVIRGGYGWFFDRFQYSNVLQTIRQNGINQKQYVVKNPNFYENAPSVESLNNDQAAPTTYQLSPHLKAPVNMQAAVGVEHQFGKIATLSVTYINSRGVHQLYSDNINAFLPGTYDSTTGTGVRPNGINENLYQYQSGGVYNQNQIITSFNIRAKKLTLFGFYLFNNAKADTSGVDYFPSNQFDPGADYGRSTFDVHHRFLLGGNYQAPFGVSLSPFLVMDSGTPFNITLGQDLNGDNQFNDRPSFATASSTDVIQTKYGKFDLDPAFDATRIPYNFGNGPSQLSLNLRLSKSIGIGPRVEGRGNGGNNGGGPPPGGGGHGGGPGGGPGGGLGPGGLSSSGGRPPFMGQAAPRKYSLSFTVMGRNVFNNVNLAAPVGVLSSNLFGKSNALAGGFFSSPSSNRSIDLQMMFNF</sequence>
<keyword evidence="8" id="KW-1185">Reference proteome</keyword>
<feature type="domain" description="TonB-dependent transporter Oar-like beta-barrel" evidence="6">
    <location>
        <begin position="519"/>
        <end position="836"/>
    </location>
</feature>
<reference evidence="7" key="1">
    <citation type="journal article" date="2014" name="Int. J. Syst. Evol. Microbiol.">
        <title>Complete genome sequence of Corynebacterium casei LMG S-19264T (=DSM 44701T), isolated from a smear-ripened cheese.</title>
        <authorList>
            <consortium name="US DOE Joint Genome Institute (JGI-PGF)"/>
            <person name="Walter F."/>
            <person name="Albersmeier A."/>
            <person name="Kalinowski J."/>
            <person name="Ruckert C."/>
        </authorList>
    </citation>
    <scope>NUCLEOTIDE SEQUENCE</scope>
    <source>
        <strain evidence="7">CGMCC 1.12997</strain>
    </source>
</reference>
<dbReference type="Pfam" id="PF13620">
    <property type="entry name" value="CarboxypepD_reg"/>
    <property type="match status" value="1"/>
</dbReference>
<dbReference type="GO" id="GO:0030246">
    <property type="term" value="F:carbohydrate binding"/>
    <property type="evidence" value="ECO:0007669"/>
    <property type="project" value="InterPro"/>
</dbReference>
<evidence type="ECO:0000256" key="1">
    <source>
        <dbReference type="ARBA" id="ARBA00004442"/>
    </source>
</evidence>
<evidence type="ECO:0000313" key="7">
    <source>
        <dbReference type="EMBL" id="GGG83813.1"/>
    </source>
</evidence>